<evidence type="ECO:0000313" key="3">
    <source>
        <dbReference type="Proteomes" id="UP001166784"/>
    </source>
</evidence>
<reference evidence="2" key="1">
    <citation type="submission" date="2022-03" db="EMBL/GenBank/DDBJ databases">
        <authorList>
            <person name="Santos J.D.N."/>
            <person name="Kallscheuer N."/>
            <person name="Jogler C."/>
            <person name="Lage O.M."/>
        </authorList>
    </citation>
    <scope>NUCLEOTIDE SEQUENCE</scope>
    <source>
        <strain evidence="2">M600PL45_2</strain>
    </source>
</reference>
<protein>
    <submittedName>
        <fullName evidence="2">NifU family protein</fullName>
    </submittedName>
</protein>
<dbReference type="Proteomes" id="UP001166784">
    <property type="component" value="Unassembled WGS sequence"/>
</dbReference>
<dbReference type="EMBL" id="JAKWJU010000002">
    <property type="protein sequence ID" value="MCH6159396.1"/>
    <property type="molecule type" value="Genomic_DNA"/>
</dbReference>
<keyword evidence="3" id="KW-1185">Reference proteome</keyword>
<organism evidence="2 3">
    <name type="scientific">Streptomyces marispadix</name>
    <dbReference type="NCBI Taxonomy" id="2922868"/>
    <lineage>
        <taxon>Bacteria</taxon>
        <taxon>Bacillati</taxon>
        <taxon>Actinomycetota</taxon>
        <taxon>Actinomycetes</taxon>
        <taxon>Kitasatosporales</taxon>
        <taxon>Streptomycetaceae</taxon>
        <taxon>Streptomyces</taxon>
    </lineage>
</organism>
<name>A0ABS9STK4_9ACTN</name>
<proteinExistence type="predicted"/>
<feature type="compositionally biased region" description="Basic and acidic residues" evidence="1">
    <location>
        <begin position="141"/>
        <end position="150"/>
    </location>
</feature>
<reference evidence="2" key="2">
    <citation type="journal article" date="2023" name="Int. J. Syst. Evol. Microbiol.">
        <title>Streptomyces marispadix sp. nov., isolated from marine beach sediment of the Northern Coast of Portugal.</title>
        <authorList>
            <person name="dos Santos J.D.N."/>
            <person name="Vitorino I.R."/>
            <person name="Kallscheuer N."/>
            <person name="Srivastava A."/>
            <person name="Krautwurst S."/>
            <person name="Marz M."/>
            <person name="Jogler C."/>
            <person name="Lobo Da Cunha A."/>
            <person name="Catita J."/>
            <person name="Goncalves H."/>
            <person name="Gonzalez I."/>
            <person name="Reyes F."/>
            <person name="Lage O.M."/>
        </authorList>
    </citation>
    <scope>NUCLEOTIDE SEQUENCE</scope>
    <source>
        <strain evidence="2">M600PL45_2</strain>
    </source>
</reference>
<comment type="caution">
    <text evidence="2">The sequence shown here is derived from an EMBL/GenBank/DDBJ whole genome shotgun (WGS) entry which is preliminary data.</text>
</comment>
<evidence type="ECO:0000256" key="1">
    <source>
        <dbReference type="SAM" id="MobiDB-lite"/>
    </source>
</evidence>
<evidence type="ECO:0000313" key="2">
    <source>
        <dbReference type="EMBL" id="MCH6159396.1"/>
    </source>
</evidence>
<accession>A0ABS9STK4</accession>
<dbReference type="RefSeq" id="WP_241057349.1">
    <property type="nucleotide sequence ID" value="NZ_JAKWJU010000002.1"/>
</dbReference>
<feature type="region of interest" description="Disordered" evidence="1">
    <location>
        <begin position="141"/>
        <end position="176"/>
    </location>
</feature>
<gene>
    <name evidence="2" type="ORF">MMA15_02880</name>
</gene>
<sequence>MGWNEREARRHVARTEELLSGLDALADTAAREQALDALHALAEMYGECLARVMNLLDESARSALADDELVGRLLLVHELHPETAEQRVRRALADVPGVTVVSAGEAEVRVRLAPQGCGSPPVEELARNVREAVACAAPEVDRVETEEARPEPSVIPVDALFRGTSPAASPQPAGYR</sequence>